<evidence type="ECO:0000313" key="7">
    <source>
        <dbReference type="EMBL" id="PQO43057.1"/>
    </source>
</evidence>
<dbReference type="AlphaFoldDB" id="A0A2S8GF27"/>
<dbReference type="Proteomes" id="UP000237819">
    <property type="component" value="Unassembled WGS sequence"/>
</dbReference>
<feature type="transmembrane region" description="Helical" evidence="5">
    <location>
        <begin position="6"/>
        <end position="22"/>
    </location>
</feature>
<feature type="transmembrane region" description="Helical" evidence="5">
    <location>
        <begin position="219"/>
        <end position="252"/>
    </location>
</feature>
<evidence type="ECO:0000256" key="3">
    <source>
        <dbReference type="ARBA" id="ARBA00022989"/>
    </source>
</evidence>
<reference evidence="7 8" key="1">
    <citation type="submission" date="2018-02" db="EMBL/GenBank/DDBJ databases">
        <title>Comparative genomes isolates from brazilian mangrove.</title>
        <authorList>
            <person name="Araujo J.E."/>
            <person name="Taketani R.G."/>
            <person name="Silva M.C.P."/>
            <person name="Loureco M.V."/>
            <person name="Andreote F.D."/>
        </authorList>
    </citation>
    <scope>NUCLEOTIDE SEQUENCE [LARGE SCALE GENOMIC DNA]</scope>
    <source>
        <strain evidence="7 8">Nap-Phe MGV</strain>
    </source>
</reference>
<dbReference type="PANTHER" id="PTHR37422:SF23">
    <property type="entry name" value="TEICHURONIC ACID BIOSYNTHESIS PROTEIN TUAE"/>
    <property type="match status" value="1"/>
</dbReference>
<keyword evidence="3 5" id="KW-1133">Transmembrane helix</keyword>
<feature type="transmembrane region" description="Helical" evidence="5">
    <location>
        <begin position="85"/>
        <end position="103"/>
    </location>
</feature>
<gene>
    <name evidence="7" type="ORF">C5Y93_25420</name>
</gene>
<evidence type="ECO:0000256" key="4">
    <source>
        <dbReference type="ARBA" id="ARBA00023136"/>
    </source>
</evidence>
<dbReference type="InterPro" id="IPR007016">
    <property type="entry name" value="O-antigen_ligase-rel_domated"/>
</dbReference>
<feature type="transmembrane region" description="Helical" evidence="5">
    <location>
        <begin position="353"/>
        <end position="375"/>
    </location>
</feature>
<organism evidence="7 8">
    <name type="scientific">Blastopirellula marina</name>
    <dbReference type="NCBI Taxonomy" id="124"/>
    <lineage>
        <taxon>Bacteria</taxon>
        <taxon>Pseudomonadati</taxon>
        <taxon>Planctomycetota</taxon>
        <taxon>Planctomycetia</taxon>
        <taxon>Pirellulales</taxon>
        <taxon>Pirellulaceae</taxon>
        <taxon>Blastopirellula</taxon>
    </lineage>
</organism>
<feature type="transmembrane region" description="Helical" evidence="5">
    <location>
        <begin position="258"/>
        <end position="276"/>
    </location>
</feature>
<dbReference type="InterPro" id="IPR051533">
    <property type="entry name" value="WaaL-like"/>
</dbReference>
<evidence type="ECO:0000256" key="2">
    <source>
        <dbReference type="ARBA" id="ARBA00022692"/>
    </source>
</evidence>
<feature type="transmembrane region" description="Helical" evidence="5">
    <location>
        <begin position="29"/>
        <end position="50"/>
    </location>
</feature>
<dbReference type="EMBL" id="PUHZ01000024">
    <property type="protein sequence ID" value="PQO43057.1"/>
    <property type="molecule type" value="Genomic_DNA"/>
</dbReference>
<comment type="caution">
    <text evidence="7">The sequence shown here is derived from an EMBL/GenBank/DDBJ whole genome shotgun (WGS) entry which is preliminary data.</text>
</comment>
<keyword evidence="4 5" id="KW-0472">Membrane</keyword>
<feature type="transmembrane region" description="Helical" evidence="5">
    <location>
        <begin position="390"/>
        <end position="407"/>
    </location>
</feature>
<sequence>MTAIYAILAIAGVLWGTIWMIRGSLLHGCLALLVATSTFGVLFFEFRAGINLSIDRLALVALVGAFVVQLKLGKVQLRSWMTIDYVMAALMTVIFVNCCFLPWGGESVVIQHFLNGYLIPLTLYVIARNLDYTERSVRHILIFFAAFGIYLAATGVLEGLGQYSFLFPRYIADPKIGLHFGRARGPMVQSVSYGVYLSTCMLAVWLLRDHISAKWRPALYLLLPMFLAAVFFTKTRTVWLGAGGSLLIVLWLTLHGRARTIVIAGLFAAALLGGVSKLDGIIGLKREGTVQDTRNSVSMRASFAYVSWKMFLDSPLVGHGFTQFKEAKLDYLGDRNVDLVLESIRDYDHHNTFLSVLVDLGIVGFIPFLAMYYYWTRDSWRLAHRAEPPWAKSLGILFLGVIVISWMQMFGHEITYTPIDHLLIFFVAGMAMGIKQQFDPVVAPALRAAPVPGRPQQASIVMERRTT</sequence>
<protein>
    <recommendedName>
        <fullName evidence="6">O-antigen ligase-related domain-containing protein</fullName>
    </recommendedName>
</protein>
<feature type="transmembrane region" description="Helical" evidence="5">
    <location>
        <begin position="187"/>
        <end position="207"/>
    </location>
</feature>
<name>A0A2S8GF27_9BACT</name>
<evidence type="ECO:0000313" key="8">
    <source>
        <dbReference type="Proteomes" id="UP000237819"/>
    </source>
</evidence>
<comment type="subcellular location">
    <subcellularLocation>
        <location evidence="1">Membrane</location>
        <topology evidence="1">Multi-pass membrane protein</topology>
    </subcellularLocation>
</comment>
<feature type="transmembrane region" description="Helical" evidence="5">
    <location>
        <begin position="139"/>
        <end position="157"/>
    </location>
</feature>
<feature type="transmembrane region" description="Helical" evidence="5">
    <location>
        <begin position="56"/>
        <end position="73"/>
    </location>
</feature>
<feature type="transmembrane region" description="Helical" evidence="5">
    <location>
        <begin position="414"/>
        <end position="434"/>
    </location>
</feature>
<feature type="domain" description="O-antigen ligase-related" evidence="6">
    <location>
        <begin position="226"/>
        <end position="369"/>
    </location>
</feature>
<evidence type="ECO:0000256" key="1">
    <source>
        <dbReference type="ARBA" id="ARBA00004141"/>
    </source>
</evidence>
<dbReference type="OrthoDB" id="9806320at2"/>
<evidence type="ECO:0000256" key="5">
    <source>
        <dbReference type="SAM" id="Phobius"/>
    </source>
</evidence>
<dbReference type="RefSeq" id="WP_105338269.1">
    <property type="nucleotide sequence ID" value="NZ_PUHZ01000024.1"/>
</dbReference>
<dbReference type="PANTHER" id="PTHR37422">
    <property type="entry name" value="TEICHURONIC ACID BIOSYNTHESIS PROTEIN TUAE"/>
    <property type="match status" value="1"/>
</dbReference>
<keyword evidence="2 5" id="KW-0812">Transmembrane</keyword>
<proteinExistence type="predicted"/>
<dbReference type="Pfam" id="PF04932">
    <property type="entry name" value="Wzy_C"/>
    <property type="match status" value="1"/>
</dbReference>
<feature type="transmembrane region" description="Helical" evidence="5">
    <location>
        <begin position="109"/>
        <end position="127"/>
    </location>
</feature>
<accession>A0A2S8GF27</accession>
<dbReference type="GO" id="GO:0016020">
    <property type="term" value="C:membrane"/>
    <property type="evidence" value="ECO:0007669"/>
    <property type="project" value="UniProtKB-SubCell"/>
</dbReference>
<evidence type="ECO:0000259" key="6">
    <source>
        <dbReference type="Pfam" id="PF04932"/>
    </source>
</evidence>